<proteinExistence type="predicted"/>
<dbReference type="EMBL" id="CAJNXB010000028">
    <property type="protein sequence ID" value="CAF2992592.1"/>
    <property type="molecule type" value="Genomic_DNA"/>
</dbReference>
<dbReference type="PROSITE" id="PS50181">
    <property type="entry name" value="FBOX"/>
    <property type="match status" value="1"/>
</dbReference>
<dbReference type="EMBL" id="CAJOBO010000275">
    <property type="protein sequence ID" value="CAF4180535.1"/>
    <property type="molecule type" value="Genomic_DNA"/>
</dbReference>
<dbReference type="Proteomes" id="UP000663872">
    <property type="component" value="Unassembled WGS sequence"/>
</dbReference>
<evidence type="ECO:0000313" key="4">
    <source>
        <dbReference type="EMBL" id="CAF3432555.1"/>
    </source>
</evidence>
<organism evidence="3 12">
    <name type="scientific">Rotaria socialis</name>
    <dbReference type="NCBI Taxonomy" id="392032"/>
    <lineage>
        <taxon>Eukaryota</taxon>
        <taxon>Metazoa</taxon>
        <taxon>Spiralia</taxon>
        <taxon>Gnathifera</taxon>
        <taxon>Rotifera</taxon>
        <taxon>Eurotatoria</taxon>
        <taxon>Bdelloidea</taxon>
        <taxon>Philodinida</taxon>
        <taxon>Philodinidae</taxon>
        <taxon>Rotaria</taxon>
    </lineage>
</organism>
<dbReference type="EMBL" id="CAJOBR010006006">
    <property type="protein sequence ID" value="CAF4833846.1"/>
    <property type="molecule type" value="Genomic_DNA"/>
</dbReference>
<dbReference type="Proteomes" id="UP000663869">
    <property type="component" value="Unassembled WGS sequence"/>
</dbReference>
<evidence type="ECO:0000313" key="2">
    <source>
        <dbReference type="EMBL" id="CAF2992592.1"/>
    </source>
</evidence>
<dbReference type="EMBL" id="CAJOBS010005637">
    <property type="protein sequence ID" value="CAF4902673.1"/>
    <property type="molecule type" value="Genomic_DNA"/>
</dbReference>
<dbReference type="Proteomes" id="UP000663833">
    <property type="component" value="Unassembled WGS sequence"/>
</dbReference>
<dbReference type="AlphaFoldDB" id="A0A817YA99"/>
<comment type="caution">
    <text evidence="3">The sequence shown here is derived from an EMBL/GenBank/DDBJ whole genome shotgun (WGS) entry which is preliminary data.</text>
</comment>
<evidence type="ECO:0000313" key="5">
    <source>
        <dbReference type="EMBL" id="CAF3438070.1"/>
    </source>
</evidence>
<dbReference type="InterPro" id="IPR001810">
    <property type="entry name" value="F-box_dom"/>
</dbReference>
<name>A0A817YA99_9BILA</name>
<dbReference type="EMBL" id="CAJNYT010005247">
    <property type="protein sequence ID" value="CAF3723749.1"/>
    <property type="molecule type" value="Genomic_DNA"/>
</dbReference>
<gene>
    <name evidence="5" type="ORF">FME351_LOCUS12398</name>
    <name evidence="6" type="ORF">GRG538_LOCUS29813</name>
    <name evidence="7" type="ORF">HFQ381_LOCUS6195</name>
    <name evidence="3" type="ORF">KIK155_LOCUS6116</name>
    <name evidence="4" type="ORF">LUA448_LOCUS20477</name>
    <name evidence="10" type="ORF">QYT958_LOCUS25934</name>
    <name evidence="2" type="ORF">TIS948_LOCUS1041</name>
    <name evidence="11" type="ORF">TOA249_LOCUS30800</name>
    <name evidence="9" type="ORF">TSG867_LOCUS28518</name>
    <name evidence="8" type="ORF">UJA718_LOCUS23146</name>
</gene>
<evidence type="ECO:0000313" key="11">
    <source>
        <dbReference type="EMBL" id="CAF4902673.1"/>
    </source>
</evidence>
<accession>A0A817YA99</accession>
<dbReference type="Proteomes" id="UP000663848">
    <property type="component" value="Unassembled WGS sequence"/>
</dbReference>
<dbReference type="EMBL" id="CAJOBQ010003617">
    <property type="protein sequence ID" value="CAF4612335.1"/>
    <property type="molecule type" value="Genomic_DNA"/>
</dbReference>
<dbReference type="EMBL" id="CAJNYD010002585">
    <property type="protein sequence ID" value="CAF3432555.1"/>
    <property type="molecule type" value="Genomic_DNA"/>
</dbReference>
<sequence>MNRSIVNIMNLPDEIILIIWNKLNKTDALYSFLNVNRRFDNLIRDKIYTRSIELIKPNCQEEQNCSLSDQILDRFCLDILPQIHYMSEQLIVESFLMERVFLHW</sequence>
<reference evidence="3" key="1">
    <citation type="submission" date="2021-02" db="EMBL/GenBank/DDBJ databases">
        <authorList>
            <person name="Nowell W R."/>
        </authorList>
    </citation>
    <scope>NUCLEOTIDE SEQUENCE</scope>
</reference>
<evidence type="ECO:0000313" key="7">
    <source>
        <dbReference type="EMBL" id="CAF4180535.1"/>
    </source>
</evidence>
<evidence type="ECO:0000313" key="12">
    <source>
        <dbReference type="Proteomes" id="UP000663865"/>
    </source>
</evidence>
<dbReference type="OrthoDB" id="10052151at2759"/>
<evidence type="ECO:0000313" key="6">
    <source>
        <dbReference type="EMBL" id="CAF3723749.1"/>
    </source>
</evidence>
<evidence type="ECO:0000259" key="1">
    <source>
        <dbReference type="PROSITE" id="PS50181"/>
    </source>
</evidence>
<dbReference type="EMBL" id="CAJNYU010001442">
    <property type="protein sequence ID" value="CAF3438070.1"/>
    <property type="molecule type" value="Genomic_DNA"/>
</dbReference>
<protein>
    <recommendedName>
        <fullName evidence="1">F-box domain-containing protein</fullName>
    </recommendedName>
</protein>
<keyword evidence="13" id="KW-1185">Reference proteome</keyword>
<evidence type="ECO:0000313" key="3">
    <source>
        <dbReference type="EMBL" id="CAF3379073.1"/>
    </source>
</evidence>
<dbReference type="Proteomes" id="UP000663851">
    <property type="component" value="Unassembled WGS sequence"/>
</dbReference>
<evidence type="ECO:0000313" key="13">
    <source>
        <dbReference type="Proteomes" id="UP000663873"/>
    </source>
</evidence>
<dbReference type="EMBL" id="CAJNYV010000756">
    <property type="protein sequence ID" value="CAF3379073.1"/>
    <property type="molecule type" value="Genomic_DNA"/>
</dbReference>
<feature type="domain" description="F-box" evidence="1">
    <location>
        <begin position="5"/>
        <end position="52"/>
    </location>
</feature>
<dbReference type="Proteomes" id="UP000663873">
    <property type="component" value="Unassembled WGS sequence"/>
</dbReference>
<dbReference type="Proteomes" id="UP000663862">
    <property type="component" value="Unassembled WGS sequence"/>
</dbReference>
<evidence type="ECO:0000313" key="9">
    <source>
        <dbReference type="EMBL" id="CAF4612335.1"/>
    </source>
</evidence>
<dbReference type="Proteomes" id="UP000663825">
    <property type="component" value="Unassembled WGS sequence"/>
</dbReference>
<dbReference type="Proteomes" id="UP000663838">
    <property type="component" value="Unassembled WGS sequence"/>
</dbReference>
<dbReference type="EMBL" id="CAJOBP010004956">
    <property type="protein sequence ID" value="CAF4456072.1"/>
    <property type="molecule type" value="Genomic_DNA"/>
</dbReference>
<evidence type="ECO:0000313" key="10">
    <source>
        <dbReference type="EMBL" id="CAF4833846.1"/>
    </source>
</evidence>
<evidence type="ECO:0000313" key="8">
    <source>
        <dbReference type="EMBL" id="CAF4456072.1"/>
    </source>
</evidence>
<dbReference type="Proteomes" id="UP000663865">
    <property type="component" value="Unassembled WGS sequence"/>
</dbReference>